<feature type="chain" id="PRO_5045436769" evidence="1">
    <location>
        <begin position="34"/>
        <end position="110"/>
    </location>
</feature>
<evidence type="ECO:0000313" key="2">
    <source>
        <dbReference type="EMBL" id="KAJ8878946.1"/>
    </source>
</evidence>
<keyword evidence="3" id="KW-1185">Reference proteome</keyword>
<sequence length="110" mass="12009">MFVFVRATNVSKMWDFMTAKLLLLYSGPSVVSGRCNENFYELASQTTREVVGSYNLKPYNTPLGTFPTSYHARHGMASDIGPAVILSTRVLLSIPTQGNCRNGDDGVAVS</sequence>
<protein>
    <submittedName>
        <fullName evidence="2">Uncharacterized protein</fullName>
    </submittedName>
</protein>
<name>A0ABQ9H421_9NEOP</name>
<organism evidence="2 3">
    <name type="scientific">Dryococelus australis</name>
    <dbReference type="NCBI Taxonomy" id="614101"/>
    <lineage>
        <taxon>Eukaryota</taxon>
        <taxon>Metazoa</taxon>
        <taxon>Ecdysozoa</taxon>
        <taxon>Arthropoda</taxon>
        <taxon>Hexapoda</taxon>
        <taxon>Insecta</taxon>
        <taxon>Pterygota</taxon>
        <taxon>Neoptera</taxon>
        <taxon>Polyneoptera</taxon>
        <taxon>Phasmatodea</taxon>
        <taxon>Verophasmatodea</taxon>
        <taxon>Anareolatae</taxon>
        <taxon>Phasmatidae</taxon>
        <taxon>Eurycanthinae</taxon>
        <taxon>Dryococelus</taxon>
    </lineage>
</organism>
<evidence type="ECO:0000256" key="1">
    <source>
        <dbReference type="SAM" id="SignalP"/>
    </source>
</evidence>
<keyword evidence="1" id="KW-0732">Signal</keyword>
<dbReference type="Proteomes" id="UP001159363">
    <property type="component" value="Chromosome 6"/>
</dbReference>
<evidence type="ECO:0000313" key="3">
    <source>
        <dbReference type="Proteomes" id="UP001159363"/>
    </source>
</evidence>
<dbReference type="EMBL" id="JARBHB010000007">
    <property type="protein sequence ID" value="KAJ8878946.1"/>
    <property type="molecule type" value="Genomic_DNA"/>
</dbReference>
<feature type="signal peptide" evidence="1">
    <location>
        <begin position="1"/>
        <end position="33"/>
    </location>
</feature>
<gene>
    <name evidence="2" type="ORF">PR048_019550</name>
</gene>
<comment type="caution">
    <text evidence="2">The sequence shown here is derived from an EMBL/GenBank/DDBJ whole genome shotgun (WGS) entry which is preliminary data.</text>
</comment>
<reference evidence="2 3" key="1">
    <citation type="submission" date="2023-02" db="EMBL/GenBank/DDBJ databases">
        <title>LHISI_Scaffold_Assembly.</title>
        <authorList>
            <person name="Stuart O.P."/>
            <person name="Cleave R."/>
            <person name="Magrath M.J.L."/>
            <person name="Mikheyev A.S."/>
        </authorList>
    </citation>
    <scope>NUCLEOTIDE SEQUENCE [LARGE SCALE GENOMIC DNA]</scope>
    <source>
        <strain evidence="2">Daus_M_001</strain>
        <tissue evidence="2">Leg muscle</tissue>
    </source>
</reference>
<accession>A0ABQ9H421</accession>
<proteinExistence type="predicted"/>